<feature type="transmembrane region" description="Helical" evidence="2">
    <location>
        <begin position="45"/>
        <end position="68"/>
    </location>
</feature>
<dbReference type="VEuPathDB" id="VectorBase:SSCA004086"/>
<keyword evidence="2" id="KW-0812">Transmembrane</keyword>
<dbReference type="EMBL" id="JXLN01005273">
    <property type="protein sequence ID" value="KPM03497.1"/>
    <property type="molecule type" value="Genomic_DNA"/>
</dbReference>
<name>A0A131ZXV4_SARSC</name>
<reference evidence="3 4" key="1">
    <citation type="journal article" date="2015" name="Parasit. Vectors">
        <title>Draft genome of the scabies mite.</title>
        <authorList>
            <person name="Rider S.D.Jr."/>
            <person name="Morgan M.S."/>
            <person name="Arlian L.G."/>
        </authorList>
    </citation>
    <scope>NUCLEOTIDE SEQUENCE [LARGE SCALE GENOMIC DNA]</scope>
    <source>
        <strain evidence="3">Arlian Lab</strain>
    </source>
</reference>
<evidence type="ECO:0000313" key="4">
    <source>
        <dbReference type="Proteomes" id="UP000616769"/>
    </source>
</evidence>
<keyword evidence="2" id="KW-1133">Transmembrane helix</keyword>
<dbReference type="AlphaFoldDB" id="A0A131ZXV4"/>
<evidence type="ECO:0000256" key="2">
    <source>
        <dbReference type="SAM" id="Phobius"/>
    </source>
</evidence>
<gene>
    <name evidence="3" type="ORF">QR98_0019300</name>
</gene>
<evidence type="ECO:0000256" key="1">
    <source>
        <dbReference type="SAM" id="MobiDB-lite"/>
    </source>
</evidence>
<sequence>MFWIARAFRYKYYAESERFRTISTDKDDDDDVRCPQSNHWIDSTISIITLIIVILASGIIVASTKYVLGKLVPLNEIPMITPVEDFIRRNSEMPSESNLTVTEQKPIQPVRPNPWLTDVRNEAYDSFRRKSSAFAPNRIHPDWLKSSNPSTMQD</sequence>
<keyword evidence="2" id="KW-0472">Membrane</keyword>
<protein>
    <submittedName>
        <fullName evidence="3">Uncharacterized protein</fullName>
    </submittedName>
</protein>
<feature type="region of interest" description="Disordered" evidence="1">
    <location>
        <begin position="94"/>
        <end position="114"/>
    </location>
</feature>
<comment type="caution">
    <text evidence="3">The sequence shown here is derived from an EMBL/GenBank/DDBJ whole genome shotgun (WGS) entry which is preliminary data.</text>
</comment>
<proteinExistence type="predicted"/>
<accession>A0A131ZXV4</accession>
<dbReference type="Proteomes" id="UP000616769">
    <property type="component" value="Unassembled WGS sequence"/>
</dbReference>
<organism evidence="3 4">
    <name type="scientific">Sarcoptes scabiei</name>
    <name type="common">Itch mite</name>
    <name type="synonym">Acarus scabiei</name>
    <dbReference type="NCBI Taxonomy" id="52283"/>
    <lineage>
        <taxon>Eukaryota</taxon>
        <taxon>Metazoa</taxon>
        <taxon>Ecdysozoa</taxon>
        <taxon>Arthropoda</taxon>
        <taxon>Chelicerata</taxon>
        <taxon>Arachnida</taxon>
        <taxon>Acari</taxon>
        <taxon>Acariformes</taxon>
        <taxon>Sarcoptiformes</taxon>
        <taxon>Astigmata</taxon>
        <taxon>Psoroptidia</taxon>
        <taxon>Sarcoptoidea</taxon>
        <taxon>Sarcoptidae</taxon>
        <taxon>Sarcoptinae</taxon>
        <taxon>Sarcoptes</taxon>
    </lineage>
</organism>
<evidence type="ECO:0000313" key="3">
    <source>
        <dbReference type="EMBL" id="KPM03497.1"/>
    </source>
</evidence>
<feature type="compositionally biased region" description="Polar residues" evidence="1">
    <location>
        <begin position="94"/>
        <end position="105"/>
    </location>
</feature>